<dbReference type="SUPFAM" id="SSF50891">
    <property type="entry name" value="Cyclophilin-like"/>
    <property type="match status" value="1"/>
</dbReference>
<feature type="non-terminal residue" evidence="5">
    <location>
        <position position="1"/>
    </location>
</feature>
<proteinExistence type="predicted"/>
<keyword evidence="3" id="KW-1133">Transmembrane helix</keyword>
<dbReference type="PANTHER" id="PTHR45625:SF3">
    <property type="entry name" value="PEPTIDYL-PROLYL CIS-TRANS ISOMERASE B-RELATED"/>
    <property type="match status" value="1"/>
</dbReference>
<keyword evidence="5" id="KW-0808">Transferase</keyword>
<gene>
    <name evidence="5" type="ORF">MNAB215_1</name>
</gene>
<feature type="domain" description="PPIase cyclophilin-type" evidence="4">
    <location>
        <begin position="132"/>
        <end position="289"/>
    </location>
</feature>
<dbReference type="PANTHER" id="PTHR45625">
    <property type="entry name" value="PEPTIDYL-PROLYL CIS-TRANS ISOMERASE-RELATED"/>
    <property type="match status" value="1"/>
</dbReference>
<dbReference type="RefSeq" id="WP_131829059.1">
    <property type="nucleotide sequence ID" value="NZ_FUEZ01000001.1"/>
</dbReference>
<evidence type="ECO:0000256" key="3">
    <source>
        <dbReference type="SAM" id="Phobius"/>
    </source>
</evidence>
<name>A0A2U3PIS7_9MYCO</name>
<evidence type="ECO:0000313" key="6">
    <source>
        <dbReference type="Proteomes" id="UP000240424"/>
    </source>
</evidence>
<dbReference type="InterPro" id="IPR029000">
    <property type="entry name" value="Cyclophilin-like_dom_sf"/>
</dbReference>
<dbReference type="Proteomes" id="UP000240424">
    <property type="component" value="Unassembled WGS sequence"/>
</dbReference>
<keyword evidence="3" id="KW-0812">Transmembrane</keyword>
<dbReference type="Gene3D" id="2.40.100.10">
    <property type="entry name" value="Cyclophilin-like"/>
    <property type="match status" value="1"/>
</dbReference>
<evidence type="ECO:0000259" key="4">
    <source>
        <dbReference type="PROSITE" id="PS50072"/>
    </source>
</evidence>
<dbReference type="EMBL" id="FUEZ01000001">
    <property type="protein sequence ID" value="SPM43662.1"/>
    <property type="molecule type" value="Genomic_DNA"/>
</dbReference>
<dbReference type="AlphaFoldDB" id="A0A2U3PIS7"/>
<dbReference type="InterPro" id="IPR002130">
    <property type="entry name" value="Cyclophilin-type_PPIase_dom"/>
</dbReference>
<sequence length="290" mass="29220">ALQAPPSNRRLVLAIVGGSVFALVAVVALVIALISRSDGHSGTGSASSSAPLHPRTLKPGVPLPTAGANPTGAAVPPLPAFAPPADLGANCQYPTVSADSQDASPKPVTLPPTGKVSTTPPVINATIATNFGDIGIQLANAESPCAVNSFVSLARQQFFNNTECSRLTTTPGMGTLTCGGPNSDGTGGPGYEFADEYPVNQYSPSDPALRATVLYPRGTLALATSEPNTNGSQFVIFTTDAESPPVNTVFGSVDQAGLTVVDKIVAAGVAGNRDSGMPTNPVTITSVQIG</sequence>
<accession>A0A2U3PIS7</accession>
<evidence type="ECO:0000256" key="1">
    <source>
        <dbReference type="ARBA" id="ARBA00002388"/>
    </source>
</evidence>
<dbReference type="Pfam" id="PF00160">
    <property type="entry name" value="Pro_isomerase"/>
    <property type="match status" value="1"/>
</dbReference>
<comment type="function">
    <text evidence="1">PPIases accelerate the folding of proteins. It catalyzes the cis-trans isomerization of proline imidic peptide bonds in oligopeptides.</text>
</comment>
<dbReference type="InterPro" id="IPR044666">
    <property type="entry name" value="Cyclophilin_A-like"/>
</dbReference>
<keyword evidence="6" id="KW-1185">Reference proteome</keyword>
<evidence type="ECO:0000256" key="2">
    <source>
        <dbReference type="SAM" id="MobiDB-lite"/>
    </source>
</evidence>
<dbReference type="GO" id="GO:0003755">
    <property type="term" value="F:peptidyl-prolyl cis-trans isomerase activity"/>
    <property type="evidence" value="ECO:0007669"/>
    <property type="project" value="InterPro"/>
</dbReference>
<protein>
    <submittedName>
        <fullName evidence="5">Protein kinase</fullName>
    </submittedName>
</protein>
<evidence type="ECO:0000313" key="5">
    <source>
        <dbReference type="EMBL" id="SPM43662.1"/>
    </source>
</evidence>
<reference evidence="5 6" key="1">
    <citation type="submission" date="2017-01" db="EMBL/GenBank/DDBJ databases">
        <authorList>
            <consortium name="Urmite Genomes"/>
        </authorList>
    </citation>
    <scope>NUCLEOTIDE SEQUENCE [LARGE SCALE GENOMIC DNA]</scope>
    <source>
        <strain evidence="5 6">AB215</strain>
    </source>
</reference>
<dbReference type="OrthoDB" id="5507614at2"/>
<dbReference type="PROSITE" id="PS50072">
    <property type="entry name" value="CSA_PPIASE_2"/>
    <property type="match status" value="1"/>
</dbReference>
<dbReference type="GO" id="GO:0016301">
    <property type="term" value="F:kinase activity"/>
    <property type="evidence" value="ECO:0007669"/>
    <property type="project" value="UniProtKB-KW"/>
</dbReference>
<keyword evidence="3" id="KW-0472">Membrane</keyword>
<organism evidence="5 6">
    <name type="scientific">Mycobacterium numidiamassiliense</name>
    <dbReference type="NCBI Taxonomy" id="1841861"/>
    <lineage>
        <taxon>Bacteria</taxon>
        <taxon>Bacillati</taxon>
        <taxon>Actinomycetota</taxon>
        <taxon>Actinomycetes</taxon>
        <taxon>Mycobacteriales</taxon>
        <taxon>Mycobacteriaceae</taxon>
        <taxon>Mycobacterium</taxon>
    </lineage>
</organism>
<feature type="compositionally biased region" description="Polar residues" evidence="2">
    <location>
        <begin position="92"/>
        <end position="103"/>
    </location>
</feature>
<feature type="region of interest" description="Disordered" evidence="2">
    <location>
        <begin position="92"/>
        <end position="117"/>
    </location>
</feature>
<keyword evidence="5" id="KW-0418">Kinase</keyword>
<feature type="region of interest" description="Disordered" evidence="2">
    <location>
        <begin position="38"/>
        <end position="79"/>
    </location>
</feature>
<feature type="transmembrane region" description="Helical" evidence="3">
    <location>
        <begin position="12"/>
        <end position="34"/>
    </location>
</feature>